<feature type="transmembrane region" description="Helical" evidence="2">
    <location>
        <begin position="397"/>
        <end position="418"/>
    </location>
</feature>
<keyword evidence="4" id="KW-1185">Reference proteome</keyword>
<dbReference type="PANTHER" id="PTHR35694:SF1">
    <property type="entry name" value="DENEDDYLASE"/>
    <property type="match status" value="1"/>
</dbReference>
<dbReference type="EMBL" id="CP144749">
    <property type="protein sequence ID" value="WVZ78231.1"/>
    <property type="molecule type" value="Genomic_DNA"/>
</dbReference>
<dbReference type="AlphaFoldDB" id="A0AAQ3WYJ0"/>
<keyword evidence="2" id="KW-0812">Transmembrane</keyword>
<feature type="region of interest" description="Disordered" evidence="1">
    <location>
        <begin position="1"/>
        <end position="40"/>
    </location>
</feature>
<feature type="transmembrane region" description="Helical" evidence="2">
    <location>
        <begin position="777"/>
        <end position="799"/>
    </location>
</feature>
<feature type="non-terminal residue" evidence="3">
    <location>
        <position position="1"/>
    </location>
</feature>
<gene>
    <name evidence="3" type="ORF">U9M48_025979</name>
</gene>
<feature type="compositionally biased region" description="Pro residues" evidence="1">
    <location>
        <begin position="11"/>
        <end position="20"/>
    </location>
</feature>
<organism evidence="3 4">
    <name type="scientific">Paspalum notatum var. saurae</name>
    <dbReference type="NCBI Taxonomy" id="547442"/>
    <lineage>
        <taxon>Eukaryota</taxon>
        <taxon>Viridiplantae</taxon>
        <taxon>Streptophyta</taxon>
        <taxon>Embryophyta</taxon>
        <taxon>Tracheophyta</taxon>
        <taxon>Spermatophyta</taxon>
        <taxon>Magnoliopsida</taxon>
        <taxon>Liliopsida</taxon>
        <taxon>Poales</taxon>
        <taxon>Poaceae</taxon>
        <taxon>PACMAD clade</taxon>
        <taxon>Panicoideae</taxon>
        <taxon>Andropogonodae</taxon>
        <taxon>Paspaleae</taxon>
        <taxon>Paspalinae</taxon>
        <taxon>Paspalum</taxon>
    </lineage>
</organism>
<sequence length="884" mass="96439">MPSSSPLLLPRAPPLPPPPRFSSRSLRPSAPTRLRPLRLPPAARLMPHAAGEDGAGAGALIPIARSYEGRLARLDLAGTARRDQAVSAAAAADGGAAAEAHLAAGSEAMVLEAFLPGLDGGGTSASSTRLVLQAKEVTDKATKIKEQFGPDFFSENEPDSETVLAMAFKQVVMQRLSNFRLEVYSPGSERETGDLGKPQKVSMDFGITSSDEKLLSSLAEAIFSCAIEDARTNHLGATGSLFQKRQLNCSIDSSVCIHRISEAQVARDAKRCLVTFNLTKSSHEVHKRKNGWWPAPSYESLLKIGGPELVLWANEYIPTYKLQINAKAFENTSLEGRHQLESNRWEVLLAHSQLAELGNVLDMYFEDQFTLPGKTFHPHWNSDASKIKKNNGYLKNLFTFLAGGCIILSVAVFAQLCWPQSLRDTRLFKGSSNASSSQSNYSDIDSLHNSEIQAYCISLIKKMKDSYGCPSDVMVDAHIGAWVGELPDCFKGINSEDNTASGYVQHPDNFSQENQSQLMPIKMSDLEQNDTTQETLQNIAIFQVVMSEEGRVVGFQPTNRLAVNHWATNPLAALLYQGRTLSPGILEPRLKIPRPAKAVPVELLMSVNQESFFALARPVQDPCFRLAGEVEAKLSILTGIRIHQSSTWPSFYRLCCWLTDLLAVASSYPEPADAKLTPAVLSCPGFNIGSRKPGMLLAMPSFSAAKPHNQQLQGWGHASSRASRSIIPRMSVMRRPLLKRPDPPLSHRTRAWWSSRWPWCNWSPLVKLVVLAPGFQVLLELLPLLTILHSLSVVGIWAAQTLDRVHPAAAEAQAGVDHCPVALPAVVVRAAPLLIVVVVVVVVVVIAMLCRLLLIVVAMATAAGCLCKSAFDSVSRFCSDLPGY</sequence>
<evidence type="ECO:0000313" key="3">
    <source>
        <dbReference type="EMBL" id="WVZ78231.1"/>
    </source>
</evidence>
<reference evidence="3 4" key="1">
    <citation type="submission" date="2024-02" db="EMBL/GenBank/DDBJ databases">
        <title>High-quality chromosome-scale genome assembly of Pensacola bahiagrass (Paspalum notatum Flugge var. saurae).</title>
        <authorList>
            <person name="Vega J.M."/>
            <person name="Podio M."/>
            <person name="Orjuela J."/>
            <person name="Siena L.A."/>
            <person name="Pessino S.C."/>
            <person name="Combes M.C."/>
            <person name="Mariac C."/>
            <person name="Albertini E."/>
            <person name="Pupilli F."/>
            <person name="Ortiz J.P.A."/>
            <person name="Leblanc O."/>
        </authorList>
    </citation>
    <scope>NUCLEOTIDE SEQUENCE [LARGE SCALE GENOMIC DNA]</scope>
    <source>
        <strain evidence="3">R1</strain>
        <tissue evidence="3">Leaf</tissue>
    </source>
</reference>
<keyword evidence="2" id="KW-0472">Membrane</keyword>
<proteinExistence type="predicted"/>
<name>A0AAQ3WYJ0_PASNO</name>
<dbReference type="Proteomes" id="UP001341281">
    <property type="component" value="Chromosome 05"/>
</dbReference>
<evidence type="ECO:0000256" key="2">
    <source>
        <dbReference type="SAM" id="Phobius"/>
    </source>
</evidence>
<feature type="compositionally biased region" description="Low complexity" evidence="1">
    <location>
        <begin position="1"/>
        <end position="10"/>
    </location>
</feature>
<dbReference type="PANTHER" id="PTHR35694">
    <property type="entry name" value="DENEDDYLASE"/>
    <property type="match status" value="1"/>
</dbReference>
<evidence type="ECO:0000313" key="4">
    <source>
        <dbReference type="Proteomes" id="UP001341281"/>
    </source>
</evidence>
<accession>A0AAQ3WYJ0</accession>
<protein>
    <submittedName>
        <fullName evidence="3">Uncharacterized protein</fullName>
    </submittedName>
</protein>
<evidence type="ECO:0000256" key="1">
    <source>
        <dbReference type="SAM" id="MobiDB-lite"/>
    </source>
</evidence>
<feature type="compositionally biased region" description="Low complexity" evidence="1">
    <location>
        <begin position="21"/>
        <end position="34"/>
    </location>
</feature>
<feature type="transmembrane region" description="Helical" evidence="2">
    <location>
        <begin position="833"/>
        <end position="866"/>
    </location>
</feature>
<keyword evidence="2" id="KW-1133">Transmembrane helix</keyword>